<dbReference type="EMBL" id="DXCM01000024">
    <property type="protein sequence ID" value="HIY91971.1"/>
    <property type="molecule type" value="Genomic_DNA"/>
</dbReference>
<gene>
    <name evidence="3" type="ORF">H9820_03375</name>
</gene>
<protein>
    <submittedName>
        <fullName evidence="3">Uncharacterized protein</fullName>
    </submittedName>
</protein>
<feature type="compositionally biased region" description="Low complexity" evidence="1">
    <location>
        <begin position="40"/>
        <end position="49"/>
    </location>
</feature>
<feature type="transmembrane region" description="Helical" evidence="2">
    <location>
        <begin position="259"/>
        <end position="277"/>
    </location>
</feature>
<reference evidence="3" key="2">
    <citation type="submission" date="2021-04" db="EMBL/GenBank/DDBJ databases">
        <authorList>
            <person name="Gilroy R."/>
        </authorList>
    </citation>
    <scope>NUCLEOTIDE SEQUENCE</scope>
    <source>
        <strain evidence="3">3204</strain>
    </source>
</reference>
<comment type="caution">
    <text evidence="3">The sequence shown here is derived from an EMBL/GenBank/DDBJ whole genome shotgun (WGS) entry which is preliminary data.</text>
</comment>
<feature type="transmembrane region" description="Helical" evidence="2">
    <location>
        <begin position="12"/>
        <end position="29"/>
    </location>
</feature>
<sequence length="285" mass="31586">MTNINIDRRLAVIVAVGLNLIIYLFYQVVVIRADDLNTSEVNSSSSVTNFLTPSTEHDNKSNSSLDESVDISADVKKDNISDYLNGVISNKDINISNLTNNVVYDEKTDKFVIPAGTREFEFHWDANSTTDGKEYSGTYKVYLNSHDVVMTADPTTGDNKNDVNVDQNTKVPNKNLTQDLKDSTNAVNKANEPSLEDSFPKRGTIIMFGNVYSISGPVEPKKKLRIESSYKSSIAKYNPNFLQPSVKMLPEAGNKSGDFLTILGMTIGILTVIVIDIRKTHQYGK</sequence>
<keyword evidence="2" id="KW-0472">Membrane</keyword>
<evidence type="ECO:0000313" key="3">
    <source>
        <dbReference type="EMBL" id="HIY91971.1"/>
    </source>
</evidence>
<feature type="region of interest" description="Disordered" evidence="1">
    <location>
        <begin position="40"/>
        <end position="67"/>
    </location>
</feature>
<evidence type="ECO:0000256" key="2">
    <source>
        <dbReference type="SAM" id="Phobius"/>
    </source>
</evidence>
<accession>A0A9D1ZKR2</accession>
<organism evidence="3 4">
    <name type="scientific">Candidatus Companilactobacillus pullicola</name>
    <dbReference type="NCBI Taxonomy" id="2838523"/>
    <lineage>
        <taxon>Bacteria</taxon>
        <taxon>Bacillati</taxon>
        <taxon>Bacillota</taxon>
        <taxon>Bacilli</taxon>
        <taxon>Lactobacillales</taxon>
        <taxon>Lactobacillaceae</taxon>
        <taxon>Companilactobacillus</taxon>
    </lineage>
</organism>
<reference evidence="3" key="1">
    <citation type="journal article" date="2021" name="PeerJ">
        <title>Extensive microbial diversity within the chicken gut microbiome revealed by metagenomics and culture.</title>
        <authorList>
            <person name="Gilroy R."/>
            <person name="Ravi A."/>
            <person name="Getino M."/>
            <person name="Pursley I."/>
            <person name="Horton D.L."/>
            <person name="Alikhan N.F."/>
            <person name="Baker D."/>
            <person name="Gharbi K."/>
            <person name="Hall N."/>
            <person name="Watson M."/>
            <person name="Adriaenssens E.M."/>
            <person name="Foster-Nyarko E."/>
            <person name="Jarju S."/>
            <person name="Secka A."/>
            <person name="Antonio M."/>
            <person name="Oren A."/>
            <person name="Chaudhuri R.R."/>
            <person name="La Ragione R."/>
            <person name="Hildebrand F."/>
            <person name="Pallen M.J."/>
        </authorList>
    </citation>
    <scope>NUCLEOTIDE SEQUENCE</scope>
    <source>
        <strain evidence="3">3204</strain>
    </source>
</reference>
<keyword evidence="2" id="KW-1133">Transmembrane helix</keyword>
<dbReference type="AlphaFoldDB" id="A0A9D1ZKR2"/>
<evidence type="ECO:0000313" key="4">
    <source>
        <dbReference type="Proteomes" id="UP000824013"/>
    </source>
</evidence>
<dbReference type="Proteomes" id="UP000824013">
    <property type="component" value="Unassembled WGS sequence"/>
</dbReference>
<keyword evidence="2" id="KW-0812">Transmembrane</keyword>
<name>A0A9D1ZKR2_9LACO</name>
<evidence type="ECO:0000256" key="1">
    <source>
        <dbReference type="SAM" id="MobiDB-lite"/>
    </source>
</evidence>
<proteinExistence type="predicted"/>